<evidence type="ECO:0000256" key="3">
    <source>
        <dbReference type="ARBA" id="ARBA00023163"/>
    </source>
</evidence>
<dbReference type="PANTHER" id="PTHR46796:SF6">
    <property type="entry name" value="ARAC SUBFAMILY"/>
    <property type="match status" value="1"/>
</dbReference>
<dbReference type="SUPFAM" id="SSF46689">
    <property type="entry name" value="Homeodomain-like"/>
    <property type="match status" value="2"/>
</dbReference>
<dbReference type="PROSITE" id="PS00041">
    <property type="entry name" value="HTH_ARAC_FAMILY_1"/>
    <property type="match status" value="1"/>
</dbReference>
<feature type="domain" description="HTH araC/xylS-type" evidence="4">
    <location>
        <begin position="206"/>
        <end position="304"/>
    </location>
</feature>
<comment type="caution">
    <text evidence="5">The sequence shown here is derived from an EMBL/GenBank/DDBJ whole genome shotgun (WGS) entry which is preliminary data.</text>
</comment>
<proteinExistence type="predicted"/>
<sequence length="306" mass="34570">MQPPLQWPRCGRNDFKFCRDDTAQENEIDMTVTRYPGNFRIGVLDGFADGVGDPLPCRLDPKFQILVLLAGRQVFHLDHHRIELDAETGPHAVMMHLTRSCTLRYAGSWGDPFRKIALACDCDWINQLMGEDGTRRGLLESPLGYVTWRPDTEIARLAVQIVAPPPTETTAQANLFRMSRGLEILRRCLTDHLPCGAPPTADPVAETIRLYLNRHLGHDLSLPRMESDLGLNRRSIQRHFTKSFGCTLRDYVRTERMARAHRALAEEGASVHQAAHLAGYGTVANFSTAFRRIYGVPPKDMRNRSI</sequence>
<protein>
    <submittedName>
        <fullName evidence="5">AraC family transcriptional regulator</fullName>
    </submittedName>
</protein>
<evidence type="ECO:0000313" key="5">
    <source>
        <dbReference type="EMBL" id="RWR17454.1"/>
    </source>
</evidence>
<keyword evidence="1" id="KW-0805">Transcription regulation</keyword>
<dbReference type="PROSITE" id="PS01124">
    <property type="entry name" value="HTH_ARAC_FAMILY_2"/>
    <property type="match status" value="1"/>
</dbReference>
<dbReference type="PANTHER" id="PTHR46796">
    <property type="entry name" value="HTH-TYPE TRANSCRIPTIONAL ACTIVATOR RHAS-RELATED"/>
    <property type="match status" value="1"/>
</dbReference>
<accession>A0A443JAG7</accession>
<dbReference type="InterPro" id="IPR018060">
    <property type="entry name" value="HTH_AraC"/>
</dbReference>
<reference evidence="5 6" key="1">
    <citation type="submission" date="2019-01" db="EMBL/GenBank/DDBJ databases">
        <title>Sinorhodobacter populi sp. nov. isolated from the symptomatic bark tissue of Populus euramericana canker.</title>
        <authorList>
            <person name="Xu G."/>
        </authorList>
    </citation>
    <scope>NUCLEOTIDE SEQUENCE [LARGE SCALE GENOMIC DNA]</scope>
    <source>
        <strain evidence="5 6">SK2B-1</strain>
    </source>
</reference>
<dbReference type="GO" id="GO:0003700">
    <property type="term" value="F:DNA-binding transcription factor activity"/>
    <property type="evidence" value="ECO:0007669"/>
    <property type="project" value="InterPro"/>
</dbReference>
<evidence type="ECO:0000313" key="6">
    <source>
        <dbReference type="Proteomes" id="UP000284476"/>
    </source>
</evidence>
<keyword evidence="3" id="KW-0804">Transcription</keyword>
<dbReference type="SMART" id="SM00342">
    <property type="entry name" value="HTH_ARAC"/>
    <property type="match status" value="1"/>
</dbReference>
<evidence type="ECO:0000256" key="2">
    <source>
        <dbReference type="ARBA" id="ARBA00023125"/>
    </source>
</evidence>
<dbReference type="Pfam" id="PF12833">
    <property type="entry name" value="HTH_18"/>
    <property type="match status" value="1"/>
</dbReference>
<dbReference type="GO" id="GO:0043565">
    <property type="term" value="F:sequence-specific DNA binding"/>
    <property type="evidence" value="ECO:0007669"/>
    <property type="project" value="InterPro"/>
</dbReference>
<gene>
    <name evidence="5" type="ORF">D2T30_18765</name>
</gene>
<dbReference type="Gene3D" id="1.10.10.60">
    <property type="entry name" value="Homeodomain-like"/>
    <property type="match status" value="1"/>
</dbReference>
<evidence type="ECO:0000259" key="4">
    <source>
        <dbReference type="PROSITE" id="PS01124"/>
    </source>
</evidence>
<dbReference type="EMBL" id="SAUZ01000027">
    <property type="protein sequence ID" value="RWR17454.1"/>
    <property type="molecule type" value="Genomic_DNA"/>
</dbReference>
<keyword evidence="2" id="KW-0238">DNA-binding</keyword>
<name>A0A443JAG7_9RHOB</name>
<organism evidence="5 6">
    <name type="scientific">Paenirhodobacter populi</name>
    <dbReference type="NCBI Taxonomy" id="2306993"/>
    <lineage>
        <taxon>Bacteria</taxon>
        <taxon>Pseudomonadati</taxon>
        <taxon>Pseudomonadota</taxon>
        <taxon>Alphaproteobacteria</taxon>
        <taxon>Rhodobacterales</taxon>
        <taxon>Rhodobacter group</taxon>
        <taxon>Paenirhodobacter</taxon>
    </lineage>
</organism>
<dbReference type="InterPro" id="IPR050204">
    <property type="entry name" value="AraC_XylS_family_regulators"/>
</dbReference>
<evidence type="ECO:0000256" key="1">
    <source>
        <dbReference type="ARBA" id="ARBA00023015"/>
    </source>
</evidence>
<dbReference type="Proteomes" id="UP000284476">
    <property type="component" value="Unassembled WGS sequence"/>
</dbReference>
<dbReference type="AlphaFoldDB" id="A0A443JAG7"/>
<dbReference type="InterPro" id="IPR009057">
    <property type="entry name" value="Homeodomain-like_sf"/>
</dbReference>
<dbReference type="InterPro" id="IPR018062">
    <property type="entry name" value="HTH_AraC-typ_CS"/>
</dbReference>